<dbReference type="Pfam" id="PF00970">
    <property type="entry name" value="FAD_binding_6"/>
    <property type="match status" value="2"/>
</dbReference>
<comment type="cofactor">
    <cofactor evidence="1">
        <name>FAD</name>
        <dbReference type="ChEBI" id="CHEBI:57692"/>
    </cofactor>
</comment>
<proteinExistence type="predicted"/>
<reference evidence="8 9" key="2">
    <citation type="journal article" date="2022" name="Mol. Biol. Evol.">
        <title>Comparative Genomics Reveals Insights into the Divergent Evolution of Astigmatic Mites and Household Pest Adaptations.</title>
        <authorList>
            <person name="Xiong Q."/>
            <person name="Wan A.T."/>
            <person name="Liu X."/>
            <person name="Fung C.S."/>
            <person name="Xiao X."/>
            <person name="Malainual N."/>
            <person name="Hou J."/>
            <person name="Wang L."/>
            <person name="Wang M."/>
            <person name="Yang K.Y."/>
            <person name="Cui Y."/>
            <person name="Leung E.L."/>
            <person name="Nong W."/>
            <person name="Shin S.K."/>
            <person name="Au S.W."/>
            <person name="Jeong K.Y."/>
            <person name="Chew F.T."/>
            <person name="Hui J.H."/>
            <person name="Leung T.F."/>
            <person name="Tungtrongchitr A."/>
            <person name="Zhong N."/>
            <person name="Liu Z."/>
            <person name="Tsui S.K."/>
        </authorList>
    </citation>
    <scope>NUCLEOTIDE SEQUENCE [LARGE SCALE GENOMIC DNA]</scope>
    <source>
        <strain evidence="8">Derp</strain>
    </source>
</reference>
<evidence type="ECO:0000259" key="7">
    <source>
        <dbReference type="PROSITE" id="PS51384"/>
    </source>
</evidence>
<reference evidence="8 9" key="1">
    <citation type="journal article" date="2018" name="J. Allergy Clin. Immunol.">
        <title>High-quality assembly of Dermatophagoides pteronyssinus genome and transcriptome reveals a wide range of novel allergens.</title>
        <authorList>
            <person name="Liu X.Y."/>
            <person name="Yang K.Y."/>
            <person name="Wang M.Q."/>
            <person name="Kwok J.S."/>
            <person name="Zeng X."/>
            <person name="Yang Z."/>
            <person name="Xiao X.J."/>
            <person name="Lau C.P."/>
            <person name="Li Y."/>
            <person name="Huang Z.M."/>
            <person name="Ba J.G."/>
            <person name="Yim A.K."/>
            <person name="Ouyang C.Y."/>
            <person name="Ngai S.M."/>
            <person name="Chan T.F."/>
            <person name="Leung E.L."/>
            <person name="Liu L."/>
            <person name="Liu Z.G."/>
            <person name="Tsui S.K."/>
        </authorList>
    </citation>
    <scope>NUCLEOTIDE SEQUENCE [LARGE SCALE GENOMIC DNA]</scope>
    <source>
        <strain evidence="8">Derp</strain>
    </source>
</reference>
<dbReference type="PRINTS" id="PR00406">
    <property type="entry name" value="CYTB5RDTASE"/>
</dbReference>
<evidence type="ECO:0000256" key="6">
    <source>
        <dbReference type="SAM" id="Phobius"/>
    </source>
</evidence>
<dbReference type="InterPro" id="IPR017938">
    <property type="entry name" value="Riboflavin_synthase-like_b-brl"/>
</dbReference>
<dbReference type="Gene3D" id="3.40.50.80">
    <property type="entry name" value="Nucleotide-binding domain of ferredoxin-NADP reductase (FNR) module"/>
    <property type="match status" value="2"/>
</dbReference>
<dbReference type="EMBL" id="NJHN03000058">
    <property type="protein sequence ID" value="KAH9419598.1"/>
    <property type="molecule type" value="Genomic_DNA"/>
</dbReference>
<sequence>MLINIQNKIYKNFLFSAWVLATFYISHLVAESRQSKKSGDMAIENHSTTIPVLMTGTALLATTFYFIYQFWIRNKASRPKLLENPKEKYPVALIEREEISHDTRRFRFGLPTSDHVLGLPVGQHVYMSTTLNGKYISRSYTPVTSDDDLGYVDFVIKVYFANVHPKFPEGGKLSQFLNNMKIGDKINIAGPNGNLIYKGLGKFSIKEGYGSPFIQRTYSKVGMIAGGTGITPMLQIIRHVFKDPKDNLQIWLLYANQTEKDILLRKELEEVREKHPDRLKLWYTLDRPSEGWQYSTGFINDEMISKHLPQPSDDTFILMCGPPPMIKHASVILFEMAIENNIIVLALLIGAIILAIAIYFFFRFMKSSDKKLKLLIDPKTKNSIVLIDRENLSEDSRKFRFGLPSVNHILGLPVGQHVKISTTLDGNIVSRSYTPVTSDDDHGFLEFIIKIYFANVHPKFPNGGKMTQYLECMKIGDMINISGPYGNLIYEGKGKFLIKETYGSPFVSRIYSKVGMIAGGTGIAPMLQIIRHVFKNPGDPLQIWLLYANRLEKDILMRQELENINNGYSDRFRLWYTLDQSSNNDWSYSVGYINDQMISEHLPSPGDDTLILMCGPPEMIKQALVPNLDKLGYSAKHRFIY</sequence>
<feature type="domain" description="FAD-binding FR-type" evidence="7">
    <location>
        <begin position="379"/>
        <end position="491"/>
    </location>
</feature>
<dbReference type="Proteomes" id="UP000887458">
    <property type="component" value="Unassembled WGS sequence"/>
</dbReference>
<dbReference type="PROSITE" id="PS51384">
    <property type="entry name" value="FAD_FR"/>
    <property type="match status" value="2"/>
</dbReference>
<dbReference type="PRINTS" id="PR00371">
    <property type="entry name" value="FPNCR"/>
</dbReference>
<dbReference type="InterPro" id="IPR001834">
    <property type="entry name" value="CBR-like"/>
</dbReference>
<keyword evidence="9" id="KW-1185">Reference proteome</keyword>
<dbReference type="PANTHER" id="PTHR19370:SF185">
    <property type="entry name" value="NADH-CYTOCHROME B5 REDUCTASE"/>
    <property type="match status" value="1"/>
</dbReference>
<feature type="domain" description="FAD-binding FR-type" evidence="7">
    <location>
        <begin position="86"/>
        <end position="198"/>
    </location>
</feature>
<dbReference type="SUPFAM" id="SSF52343">
    <property type="entry name" value="Ferredoxin reductase-like, C-terminal NADP-linked domain"/>
    <property type="match status" value="2"/>
</dbReference>
<dbReference type="InterPro" id="IPR039261">
    <property type="entry name" value="FNR_nucleotide-bd"/>
</dbReference>
<keyword evidence="6" id="KW-1133">Transmembrane helix</keyword>
<gene>
    <name evidence="8" type="primary">CYB5R3</name>
    <name evidence="8" type="ORF">DERP_009656</name>
</gene>
<dbReference type="InterPro" id="IPR017927">
    <property type="entry name" value="FAD-bd_FR_type"/>
</dbReference>
<evidence type="ECO:0000313" key="9">
    <source>
        <dbReference type="Proteomes" id="UP000887458"/>
    </source>
</evidence>
<evidence type="ECO:0000256" key="5">
    <source>
        <dbReference type="ARBA" id="ARBA00023027"/>
    </source>
</evidence>
<name>A0ABQ8JB22_DERPT</name>
<dbReference type="InterPro" id="IPR001709">
    <property type="entry name" value="Flavoprot_Pyr_Nucl_cyt_Rdtase"/>
</dbReference>
<accession>A0ABQ8JB22</accession>
<evidence type="ECO:0000256" key="4">
    <source>
        <dbReference type="ARBA" id="ARBA00023002"/>
    </source>
</evidence>
<dbReference type="PANTHER" id="PTHR19370">
    <property type="entry name" value="NADH-CYTOCHROME B5 REDUCTASE"/>
    <property type="match status" value="1"/>
</dbReference>
<keyword evidence="6" id="KW-0812">Transmembrane</keyword>
<feature type="transmembrane region" description="Helical" evidence="6">
    <location>
        <begin position="342"/>
        <end position="362"/>
    </location>
</feature>
<keyword evidence="3" id="KW-0274">FAD</keyword>
<keyword evidence="5" id="KW-0520">NAD</keyword>
<evidence type="ECO:0000256" key="3">
    <source>
        <dbReference type="ARBA" id="ARBA00022827"/>
    </source>
</evidence>
<evidence type="ECO:0000256" key="1">
    <source>
        <dbReference type="ARBA" id="ARBA00001974"/>
    </source>
</evidence>
<feature type="transmembrane region" description="Helical" evidence="6">
    <location>
        <begin position="50"/>
        <end position="71"/>
    </location>
</feature>
<keyword evidence="6" id="KW-0472">Membrane</keyword>
<feature type="transmembrane region" description="Helical" evidence="6">
    <location>
        <begin position="12"/>
        <end position="30"/>
    </location>
</feature>
<dbReference type="SUPFAM" id="SSF63380">
    <property type="entry name" value="Riboflavin synthase domain-like"/>
    <property type="match status" value="2"/>
</dbReference>
<dbReference type="Gene3D" id="2.40.30.10">
    <property type="entry name" value="Translation factors"/>
    <property type="match status" value="2"/>
</dbReference>
<dbReference type="CDD" id="cd06183">
    <property type="entry name" value="cyt_b5_reduct_like"/>
    <property type="match status" value="2"/>
</dbReference>
<keyword evidence="4" id="KW-0560">Oxidoreductase</keyword>
<keyword evidence="2" id="KW-0285">Flavoprotein</keyword>
<comment type="caution">
    <text evidence="8">The sequence shown here is derived from an EMBL/GenBank/DDBJ whole genome shotgun (WGS) entry which is preliminary data.</text>
</comment>
<dbReference type="InterPro" id="IPR001433">
    <property type="entry name" value="OxRdtase_FAD/NAD-bd"/>
</dbReference>
<evidence type="ECO:0000256" key="2">
    <source>
        <dbReference type="ARBA" id="ARBA00022630"/>
    </source>
</evidence>
<dbReference type="Pfam" id="PF00175">
    <property type="entry name" value="NAD_binding_1"/>
    <property type="match status" value="2"/>
</dbReference>
<evidence type="ECO:0000313" key="8">
    <source>
        <dbReference type="EMBL" id="KAH9419598.1"/>
    </source>
</evidence>
<dbReference type="InterPro" id="IPR008333">
    <property type="entry name" value="Cbr1-like_FAD-bd_dom"/>
</dbReference>
<protein>
    <submittedName>
        <fullName evidence="8">NADH-cytochrome b5 reductase 3</fullName>
    </submittedName>
</protein>
<organism evidence="8 9">
    <name type="scientific">Dermatophagoides pteronyssinus</name>
    <name type="common">European house dust mite</name>
    <dbReference type="NCBI Taxonomy" id="6956"/>
    <lineage>
        <taxon>Eukaryota</taxon>
        <taxon>Metazoa</taxon>
        <taxon>Ecdysozoa</taxon>
        <taxon>Arthropoda</taxon>
        <taxon>Chelicerata</taxon>
        <taxon>Arachnida</taxon>
        <taxon>Acari</taxon>
        <taxon>Acariformes</taxon>
        <taxon>Sarcoptiformes</taxon>
        <taxon>Astigmata</taxon>
        <taxon>Psoroptidia</taxon>
        <taxon>Analgoidea</taxon>
        <taxon>Pyroglyphidae</taxon>
        <taxon>Dermatophagoidinae</taxon>
        <taxon>Dermatophagoides</taxon>
    </lineage>
</organism>